<dbReference type="Pfam" id="PF08308">
    <property type="entry name" value="PEGA"/>
    <property type="match status" value="1"/>
</dbReference>
<gene>
    <name evidence="3" type="ORF">BE15_41765</name>
</gene>
<evidence type="ECO:0000313" key="4">
    <source>
        <dbReference type="Proteomes" id="UP000075260"/>
    </source>
</evidence>
<sequence>MEQPARPATVRVRIAASPRHAALFLDGEPLATNPFKARMEKSGAAHEVRAEAPGYTSARAEIVLDRNVDLDLVLEQEKRDAPAAPAPAPAPPRVVKRAPTAEPAAPPPEADCNPPYDFNEHGIKKFKPACL</sequence>
<accession>A0A150Q7H9</accession>
<dbReference type="AlphaFoldDB" id="A0A150Q7H9"/>
<evidence type="ECO:0000313" key="3">
    <source>
        <dbReference type="EMBL" id="KYF63924.1"/>
    </source>
</evidence>
<feature type="domain" description="PEGA" evidence="2">
    <location>
        <begin position="11"/>
        <end position="77"/>
    </location>
</feature>
<organism evidence="3 4">
    <name type="scientific">Sorangium cellulosum</name>
    <name type="common">Polyangium cellulosum</name>
    <dbReference type="NCBI Taxonomy" id="56"/>
    <lineage>
        <taxon>Bacteria</taxon>
        <taxon>Pseudomonadati</taxon>
        <taxon>Myxococcota</taxon>
        <taxon>Polyangia</taxon>
        <taxon>Polyangiales</taxon>
        <taxon>Polyangiaceae</taxon>
        <taxon>Sorangium</taxon>
    </lineage>
</organism>
<protein>
    <recommendedName>
        <fullName evidence="2">PEGA domain-containing protein</fullName>
    </recommendedName>
</protein>
<comment type="caution">
    <text evidence="3">The sequence shown here is derived from an EMBL/GenBank/DDBJ whole genome shotgun (WGS) entry which is preliminary data.</text>
</comment>
<proteinExistence type="predicted"/>
<name>A0A150Q7H9_SORCE</name>
<evidence type="ECO:0000256" key="1">
    <source>
        <dbReference type="SAM" id="MobiDB-lite"/>
    </source>
</evidence>
<feature type="region of interest" description="Disordered" evidence="1">
    <location>
        <begin position="76"/>
        <end position="118"/>
    </location>
</feature>
<dbReference type="Proteomes" id="UP000075260">
    <property type="component" value="Unassembled WGS sequence"/>
</dbReference>
<dbReference type="InterPro" id="IPR013229">
    <property type="entry name" value="PEGA"/>
</dbReference>
<reference evidence="3 4" key="1">
    <citation type="submission" date="2014-02" db="EMBL/GenBank/DDBJ databases">
        <title>The small core and large imbalanced accessory genome model reveals a collaborative survival strategy of Sorangium cellulosum strains in nature.</title>
        <authorList>
            <person name="Han K."/>
            <person name="Peng R."/>
            <person name="Blom J."/>
            <person name="Li Y.-Z."/>
        </authorList>
    </citation>
    <scope>NUCLEOTIDE SEQUENCE [LARGE SCALE GENOMIC DNA]</scope>
    <source>
        <strain evidence="3 4">So0008-312</strain>
    </source>
</reference>
<evidence type="ECO:0000259" key="2">
    <source>
        <dbReference type="Pfam" id="PF08308"/>
    </source>
</evidence>
<dbReference type="EMBL" id="JEMA01000956">
    <property type="protein sequence ID" value="KYF63924.1"/>
    <property type="molecule type" value="Genomic_DNA"/>
</dbReference>